<evidence type="ECO:0000313" key="2">
    <source>
        <dbReference type="EMBL" id="GIL61960.1"/>
    </source>
</evidence>
<feature type="compositionally biased region" description="Polar residues" evidence="1">
    <location>
        <begin position="73"/>
        <end position="87"/>
    </location>
</feature>
<evidence type="ECO:0000313" key="3">
    <source>
        <dbReference type="Proteomes" id="UP000747399"/>
    </source>
</evidence>
<feature type="region of interest" description="Disordered" evidence="1">
    <location>
        <begin position="47"/>
        <end position="118"/>
    </location>
</feature>
<dbReference type="Proteomes" id="UP000747399">
    <property type="component" value="Unassembled WGS sequence"/>
</dbReference>
<keyword evidence="3" id="KW-1185">Reference proteome</keyword>
<comment type="caution">
    <text evidence="2">The sequence shown here is derived from an EMBL/GenBank/DDBJ whole genome shotgun (WGS) entry which is preliminary data.</text>
</comment>
<dbReference type="AlphaFoldDB" id="A0A8J4BHY9"/>
<dbReference type="EMBL" id="BNCO01000048">
    <property type="protein sequence ID" value="GIL61960.1"/>
    <property type="molecule type" value="Genomic_DNA"/>
</dbReference>
<evidence type="ECO:0000256" key="1">
    <source>
        <dbReference type="SAM" id="MobiDB-lite"/>
    </source>
</evidence>
<gene>
    <name evidence="2" type="ORF">Vafri_16208</name>
</gene>
<protein>
    <submittedName>
        <fullName evidence="2">Uncharacterized protein</fullName>
    </submittedName>
</protein>
<sequence length="118" mass="12523">MHKYLFYPTPTPLPAVSPVSTPAMVATGFPLHALNSPSLSRFALQPASAHQISTPTGAVRDQHSPTRCKPSSEIPQSSTRTYNNANDTIRGPALMASPQQCLQSNPPPPLSVSTLSGF</sequence>
<proteinExistence type="predicted"/>
<name>A0A8J4BHY9_9CHLO</name>
<reference evidence="2" key="1">
    <citation type="journal article" date="2021" name="Proc. Natl. Acad. Sci. U.S.A.">
        <title>Three genomes in the algal genus Volvox reveal the fate of a haploid sex-determining region after a transition to homothallism.</title>
        <authorList>
            <person name="Yamamoto K."/>
            <person name="Hamaji T."/>
            <person name="Kawai-Toyooka H."/>
            <person name="Matsuzaki R."/>
            <person name="Takahashi F."/>
            <person name="Nishimura Y."/>
            <person name="Kawachi M."/>
            <person name="Noguchi H."/>
            <person name="Minakuchi Y."/>
            <person name="Umen J.G."/>
            <person name="Toyoda A."/>
            <person name="Nozaki H."/>
        </authorList>
    </citation>
    <scope>NUCLEOTIDE SEQUENCE</scope>
    <source>
        <strain evidence="2">NIES-3780</strain>
    </source>
</reference>
<accession>A0A8J4BHY9</accession>
<organism evidence="2 3">
    <name type="scientific">Volvox africanus</name>
    <dbReference type="NCBI Taxonomy" id="51714"/>
    <lineage>
        <taxon>Eukaryota</taxon>
        <taxon>Viridiplantae</taxon>
        <taxon>Chlorophyta</taxon>
        <taxon>core chlorophytes</taxon>
        <taxon>Chlorophyceae</taxon>
        <taxon>CS clade</taxon>
        <taxon>Chlamydomonadales</taxon>
        <taxon>Volvocaceae</taxon>
        <taxon>Volvox</taxon>
    </lineage>
</organism>